<evidence type="ECO:0008006" key="4">
    <source>
        <dbReference type="Google" id="ProtNLM"/>
    </source>
</evidence>
<gene>
    <name evidence="2" type="ordered locus">Dole_2814</name>
</gene>
<keyword evidence="3" id="KW-1185">Reference proteome</keyword>
<dbReference type="InterPro" id="IPR014995">
    <property type="entry name" value="DUF1844"/>
</dbReference>
<dbReference type="RefSeq" id="WP_012176228.1">
    <property type="nucleotide sequence ID" value="NC_009943.1"/>
</dbReference>
<proteinExistence type="predicted"/>
<protein>
    <recommendedName>
        <fullName evidence="4">DUF1844 domain-containing protein</fullName>
    </recommendedName>
</protein>
<dbReference type="AlphaFoldDB" id="A8ZXZ0"/>
<reference evidence="2 3" key="1">
    <citation type="submission" date="2007-10" db="EMBL/GenBank/DDBJ databases">
        <title>Complete sequence of Desulfococcus oleovorans Hxd3.</title>
        <authorList>
            <consortium name="US DOE Joint Genome Institute"/>
            <person name="Copeland A."/>
            <person name="Lucas S."/>
            <person name="Lapidus A."/>
            <person name="Barry K."/>
            <person name="Glavina del Rio T."/>
            <person name="Dalin E."/>
            <person name="Tice H."/>
            <person name="Pitluck S."/>
            <person name="Kiss H."/>
            <person name="Brettin T."/>
            <person name="Bruce D."/>
            <person name="Detter J.C."/>
            <person name="Han C."/>
            <person name="Schmutz J."/>
            <person name="Larimer F."/>
            <person name="Land M."/>
            <person name="Hauser L."/>
            <person name="Kyrpides N."/>
            <person name="Kim E."/>
            <person name="Wawrik B."/>
            <person name="Richardson P."/>
        </authorList>
    </citation>
    <scope>NUCLEOTIDE SEQUENCE [LARGE SCALE GENOMIC DNA]</scope>
    <source>
        <strain evidence="3">DSM 6200 / JCM 39069 / Hxd3</strain>
    </source>
</reference>
<evidence type="ECO:0000313" key="2">
    <source>
        <dbReference type="EMBL" id="ABW68617.1"/>
    </source>
</evidence>
<feature type="region of interest" description="Disordered" evidence="1">
    <location>
        <begin position="1"/>
        <end position="22"/>
    </location>
</feature>
<dbReference type="OrthoDB" id="9799618at2"/>
<feature type="compositionally biased region" description="Basic and acidic residues" evidence="1">
    <location>
        <begin position="10"/>
        <end position="22"/>
    </location>
</feature>
<dbReference type="Pfam" id="PF08899">
    <property type="entry name" value="DUF1844"/>
    <property type="match status" value="1"/>
</dbReference>
<dbReference type="KEGG" id="dol:Dole_2814"/>
<dbReference type="eggNOG" id="ENOG50334IY">
    <property type="taxonomic scope" value="Bacteria"/>
</dbReference>
<name>A8ZXZ0_DESOH</name>
<evidence type="ECO:0000313" key="3">
    <source>
        <dbReference type="Proteomes" id="UP000008561"/>
    </source>
</evidence>
<dbReference type="Proteomes" id="UP000008561">
    <property type="component" value="Chromosome"/>
</dbReference>
<dbReference type="EMBL" id="CP000859">
    <property type="protein sequence ID" value="ABW68617.1"/>
    <property type="molecule type" value="Genomic_DNA"/>
</dbReference>
<accession>A8ZXZ0</accession>
<evidence type="ECO:0000256" key="1">
    <source>
        <dbReference type="SAM" id="MobiDB-lite"/>
    </source>
</evidence>
<dbReference type="STRING" id="96561.Dole_2814"/>
<dbReference type="HOGENOM" id="CLU_136189_2_1_7"/>
<sequence length="108" mass="11893">MTAAESQDFVLKEDDKNKSQKTESRLPAINFSTFVFSLNSSALVHLGVIADPVSGKTEKNLAVAKHTIDIIGMLKEKTAGNLTDDEKGLLETALRDLRILYVKEKDSK</sequence>
<organism evidence="2 3">
    <name type="scientific">Desulfosudis oleivorans (strain DSM 6200 / JCM 39069 / Hxd3)</name>
    <name type="common">Desulfococcus oleovorans</name>
    <dbReference type="NCBI Taxonomy" id="96561"/>
    <lineage>
        <taxon>Bacteria</taxon>
        <taxon>Pseudomonadati</taxon>
        <taxon>Thermodesulfobacteriota</taxon>
        <taxon>Desulfobacteria</taxon>
        <taxon>Desulfobacterales</taxon>
        <taxon>Desulfosudaceae</taxon>
        <taxon>Desulfosudis</taxon>
    </lineage>
</organism>